<proteinExistence type="predicted"/>
<gene>
    <name evidence="1" type="ORF">GCM10009115_26360</name>
</gene>
<dbReference type="PANTHER" id="PTHR20974">
    <property type="entry name" value="UPF0585 PROTEIN CG18661"/>
    <property type="match status" value="1"/>
</dbReference>
<reference evidence="1 2" key="1">
    <citation type="journal article" date="2019" name="Int. J. Syst. Evol. Microbiol.">
        <title>The Global Catalogue of Microorganisms (GCM) 10K type strain sequencing project: providing services to taxonomists for standard genome sequencing and annotation.</title>
        <authorList>
            <consortium name="The Broad Institute Genomics Platform"/>
            <consortium name="The Broad Institute Genome Sequencing Center for Infectious Disease"/>
            <person name="Wu L."/>
            <person name="Ma J."/>
        </authorList>
    </citation>
    <scope>NUCLEOTIDE SEQUENCE [LARGE SCALE GENOMIC DNA]</scope>
    <source>
        <strain evidence="1 2">JCM 15910</strain>
    </source>
</reference>
<dbReference type="InterPro" id="IPR029063">
    <property type="entry name" value="SAM-dependent_MTases_sf"/>
</dbReference>
<dbReference type="InterPro" id="IPR010342">
    <property type="entry name" value="DUF938"/>
</dbReference>
<dbReference type="EMBL" id="BAAAFE010000009">
    <property type="protein sequence ID" value="GAA0865908.1"/>
    <property type="molecule type" value="Genomic_DNA"/>
</dbReference>
<dbReference type="Proteomes" id="UP001500738">
    <property type="component" value="Unassembled WGS sequence"/>
</dbReference>
<dbReference type="Gene3D" id="3.40.50.150">
    <property type="entry name" value="Vaccinia Virus protein VP39"/>
    <property type="match status" value="1"/>
</dbReference>
<dbReference type="Pfam" id="PF06080">
    <property type="entry name" value="DUF938"/>
    <property type="match status" value="1"/>
</dbReference>
<organism evidence="1 2">
    <name type="scientific">Sphingopyxis soli</name>
    <dbReference type="NCBI Taxonomy" id="592051"/>
    <lineage>
        <taxon>Bacteria</taxon>
        <taxon>Pseudomonadati</taxon>
        <taxon>Pseudomonadota</taxon>
        <taxon>Alphaproteobacteria</taxon>
        <taxon>Sphingomonadales</taxon>
        <taxon>Sphingomonadaceae</taxon>
        <taxon>Sphingopyxis</taxon>
    </lineage>
</organism>
<sequence length="211" mass="22224">MTSLPWTPGEGGTEARRHAPATLRNRDAIVAVLADWLPSAGAVLEVASGSGEHIVHFAAAFPHLDWQPSDPDPDALTSIAAWSAEAGLANLAPPLMIDAASPDWPLDSADALLCINMVHISPWAATPGLFAGAARLLPVGAPLVLYGPYVEADVATAESNLAFDASLRARNPEWGLRDTADVKAAATEAGFAFAERRAMPANNLMLLFRRD</sequence>
<comment type="caution">
    <text evidence="1">The sequence shown here is derived from an EMBL/GenBank/DDBJ whole genome shotgun (WGS) entry which is preliminary data.</text>
</comment>
<accession>A0ABN1M9X5</accession>
<name>A0ABN1M9X5_9SPHN</name>
<protein>
    <submittedName>
        <fullName evidence="1">DUF938 domain-containing protein</fullName>
    </submittedName>
</protein>
<dbReference type="RefSeq" id="WP_215355521.1">
    <property type="nucleotide sequence ID" value="NZ_BAAAFE010000009.1"/>
</dbReference>
<evidence type="ECO:0000313" key="2">
    <source>
        <dbReference type="Proteomes" id="UP001500738"/>
    </source>
</evidence>
<dbReference type="SUPFAM" id="SSF53335">
    <property type="entry name" value="S-adenosyl-L-methionine-dependent methyltransferases"/>
    <property type="match status" value="1"/>
</dbReference>
<dbReference type="PANTHER" id="PTHR20974:SF0">
    <property type="entry name" value="UPF0585 PROTEIN CG18661"/>
    <property type="match status" value="1"/>
</dbReference>
<keyword evidence="2" id="KW-1185">Reference proteome</keyword>
<evidence type="ECO:0000313" key="1">
    <source>
        <dbReference type="EMBL" id="GAA0865908.1"/>
    </source>
</evidence>